<keyword evidence="2" id="KW-1185">Reference proteome</keyword>
<evidence type="ECO:0000313" key="1">
    <source>
        <dbReference type="EMBL" id="GCE32033.1"/>
    </source>
</evidence>
<sequence length="56" mass="6490">MIDTFLFRVKKIEARCMTRRKTTTTERGMAPLEKHKIFPLCSSLGTETPKKHKKAP</sequence>
<comment type="caution">
    <text evidence="1">The sequence shown here is derived from an EMBL/GenBank/DDBJ whole genome shotgun (WGS) entry which is preliminary data.</text>
</comment>
<proteinExistence type="predicted"/>
<dbReference type="Proteomes" id="UP000287171">
    <property type="component" value="Unassembled WGS sequence"/>
</dbReference>
<dbReference type="AlphaFoldDB" id="A0A402BKZ0"/>
<name>A0A402BKZ0_9CHLR</name>
<gene>
    <name evidence="1" type="ORF">KDA_75170</name>
</gene>
<reference evidence="2" key="1">
    <citation type="submission" date="2018-12" db="EMBL/GenBank/DDBJ databases">
        <title>Tengunoibacter tsumagoiensis gen. nov., sp. nov., Dictyobacter kobayashii sp. nov., D. alpinus sp. nov., and D. joshuensis sp. nov. and description of Dictyobacteraceae fam. nov. within the order Ktedonobacterales isolated from Tengu-no-mugimeshi.</title>
        <authorList>
            <person name="Wang C.M."/>
            <person name="Zheng Y."/>
            <person name="Sakai Y."/>
            <person name="Toyoda A."/>
            <person name="Minakuchi Y."/>
            <person name="Abe K."/>
            <person name="Yokota A."/>
            <person name="Yabe S."/>
        </authorList>
    </citation>
    <scope>NUCLEOTIDE SEQUENCE [LARGE SCALE GENOMIC DNA]</scope>
    <source>
        <strain evidence="2">Uno16</strain>
    </source>
</reference>
<evidence type="ECO:0000313" key="2">
    <source>
        <dbReference type="Proteomes" id="UP000287171"/>
    </source>
</evidence>
<accession>A0A402BKZ0</accession>
<protein>
    <submittedName>
        <fullName evidence="1">Uncharacterized protein</fullName>
    </submittedName>
</protein>
<organism evidence="1 2">
    <name type="scientific">Dictyobacter alpinus</name>
    <dbReference type="NCBI Taxonomy" id="2014873"/>
    <lineage>
        <taxon>Bacteria</taxon>
        <taxon>Bacillati</taxon>
        <taxon>Chloroflexota</taxon>
        <taxon>Ktedonobacteria</taxon>
        <taxon>Ktedonobacterales</taxon>
        <taxon>Dictyobacteraceae</taxon>
        <taxon>Dictyobacter</taxon>
    </lineage>
</organism>
<dbReference type="EMBL" id="BIFT01000003">
    <property type="protein sequence ID" value="GCE32033.1"/>
    <property type="molecule type" value="Genomic_DNA"/>
</dbReference>